<dbReference type="Proteomes" id="UP000178912">
    <property type="component" value="Unassembled WGS sequence"/>
</dbReference>
<organism evidence="1 2">
    <name type="scientific">Rhynchosporium agropyri</name>
    <dbReference type="NCBI Taxonomy" id="914238"/>
    <lineage>
        <taxon>Eukaryota</taxon>
        <taxon>Fungi</taxon>
        <taxon>Dikarya</taxon>
        <taxon>Ascomycota</taxon>
        <taxon>Pezizomycotina</taxon>
        <taxon>Leotiomycetes</taxon>
        <taxon>Helotiales</taxon>
        <taxon>Ploettnerulaceae</taxon>
        <taxon>Rhynchosporium</taxon>
    </lineage>
</organism>
<dbReference type="EMBL" id="FJUX01000061">
    <property type="protein sequence ID" value="CZT03349.1"/>
    <property type="molecule type" value="Genomic_DNA"/>
</dbReference>
<name>A0A1E1KYM8_9HELO</name>
<gene>
    <name evidence="1" type="ORF">RAG0_10137</name>
</gene>
<keyword evidence="2" id="KW-1185">Reference proteome</keyword>
<sequence length="38" mass="4447">MYERRPVLPRDATPLNAIDTQDIVWEDKTRGTEGMRKS</sequence>
<proteinExistence type="predicted"/>
<evidence type="ECO:0000313" key="1">
    <source>
        <dbReference type="EMBL" id="CZT03349.1"/>
    </source>
</evidence>
<accession>A0A1E1KYM8</accession>
<reference evidence="2" key="1">
    <citation type="submission" date="2016-03" db="EMBL/GenBank/DDBJ databases">
        <authorList>
            <person name="Guldener U."/>
        </authorList>
    </citation>
    <scope>NUCLEOTIDE SEQUENCE [LARGE SCALE GENOMIC DNA]</scope>
    <source>
        <strain evidence="2">04CH-RAC-A.6.1</strain>
    </source>
</reference>
<evidence type="ECO:0000313" key="2">
    <source>
        <dbReference type="Proteomes" id="UP000178912"/>
    </source>
</evidence>
<protein>
    <submittedName>
        <fullName evidence="1">Uncharacterized protein</fullName>
    </submittedName>
</protein>
<dbReference type="AlphaFoldDB" id="A0A1E1KYM8"/>